<protein>
    <recommendedName>
        <fullName evidence="4">Sialidase domain-containing protein</fullName>
    </recommendedName>
</protein>
<dbReference type="AlphaFoldDB" id="A0A6F8XWR2"/>
<dbReference type="Gene3D" id="2.130.10.10">
    <property type="entry name" value="YVTN repeat-like/Quinoprotein amine dehydrogenase"/>
    <property type="match status" value="1"/>
</dbReference>
<organism evidence="2 3">
    <name type="scientific">Phytohabitans flavus</name>
    <dbReference type="NCBI Taxonomy" id="1076124"/>
    <lineage>
        <taxon>Bacteria</taxon>
        <taxon>Bacillati</taxon>
        <taxon>Actinomycetota</taxon>
        <taxon>Actinomycetes</taxon>
        <taxon>Micromonosporales</taxon>
        <taxon>Micromonosporaceae</taxon>
    </lineage>
</organism>
<reference evidence="2 3" key="1">
    <citation type="submission" date="2020-03" db="EMBL/GenBank/DDBJ databases">
        <title>Whole genome shotgun sequence of Phytohabitans flavus NBRC 107702.</title>
        <authorList>
            <person name="Komaki H."/>
            <person name="Tamura T."/>
        </authorList>
    </citation>
    <scope>NUCLEOTIDE SEQUENCE [LARGE SCALE GENOMIC DNA]</scope>
    <source>
        <strain evidence="2 3">NBRC 107702</strain>
    </source>
</reference>
<keyword evidence="3" id="KW-1185">Reference proteome</keyword>
<dbReference type="EMBL" id="AP022870">
    <property type="protein sequence ID" value="BCB78276.1"/>
    <property type="molecule type" value="Genomic_DNA"/>
</dbReference>
<keyword evidence="1" id="KW-0472">Membrane</keyword>
<dbReference type="InterPro" id="IPR015943">
    <property type="entry name" value="WD40/YVTN_repeat-like_dom_sf"/>
</dbReference>
<dbReference type="SUPFAM" id="SSF110296">
    <property type="entry name" value="Oligoxyloglucan reducing end-specific cellobiohydrolase"/>
    <property type="match status" value="1"/>
</dbReference>
<keyword evidence="1" id="KW-1133">Transmembrane helix</keyword>
<evidence type="ECO:0000256" key="1">
    <source>
        <dbReference type="SAM" id="Phobius"/>
    </source>
</evidence>
<proteinExistence type="predicted"/>
<evidence type="ECO:0008006" key="4">
    <source>
        <dbReference type="Google" id="ProtNLM"/>
    </source>
</evidence>
<dbReference type="Proteomes" id="UP000502508">
    <property type="component" value="Chromosome"/>
</dbReference>
<evidence type="ECO:0000313" key="2">
    <source>
        <dbReference type="EMBL" id="BCB78276.1"/>
    </source>
</evidence>
<reference evidence="2 3" key="2">
    <citation type="submission" date="2020-03" db="EMBL/GenBank/DDBJ databases">
        <authorList>
            <person name="Ichikawa N."/>
            <person name="Kimura A."/>
            <person name="Kitahashi Y."/>
            <person name="Uohara A."/>
        </authorList>
    </citation>
    <scope>NUCLEOTIDE SEQUENCE [LARGE SCALE GENOMIC DNA]</scope>
    <source>
        <strain evidence="2 3">NBRC 107702</strain>
    </source>
</reference>
<name>A0A6F8XWR2_9ACTN</name>
<gene>
    <name evidence="2" type="ORF">Pflav_046860</name>
</gene>
<dbReference type="RefSeq" id="WP_173037851.1">
    <property type="nucleotide sequence ID" value="NZ_AP022870.1"/>
</dbReference>
<sequence length="384" mass="41198">MERVEQLLREELRIMEAKVTEPTDVTLARVARVRRRRRIRRIGALAGVAVVIATAALVGPMALRDHIPAAAATPVYSNELMRAIFQDEIGYVLQQRCTTTGKAKDCKAQLLVTTDGGQAWHPRYLPTEPGIAGPHRDRSGRALSLWMQRDELAVAGPDQRFWTSADNAITWREADSPRPEEPSDRMGVVDAREQAVFLSPPAGGFPPARDGGGQITAAGDGSFWLACSDRPCAMVTRDDGRSWVEVPVGSGAEPVDWVATLDGQTVYASVGAAVLRSTDRGFTWAEVARRPGSARSVAGVVTVDGTLVLTEGRDGTAFRLAAGTTELDPLRNIGPRTAYLYSSGTWLVASAGTEHRENSAPLGSIVAVSPDNGSTWQTLPPPPA</sequence>
<feature type="transmembrane region" description="Helical" evidence="1">
    <location>
        <begin position="42"/>
        <end position="63"/>
    </location>
</feature>
<accession>A0A6F8XWR2</accession>
<dbReference type="KEGG" id="pfla:Pflav_046860"/>
<evidence type="ECO:0000313" key="3">
    <source>
        <dbReference type="Proteomes" id="UP000502508"/>
    </source>
</evidence>
<keyword evidence="1" id="KW-0812">Transmembrane</keyword>